<accession>A0A4Z2FIA5</accession>
<keyword evidence="2" id="KW-0732">Signal</keyword>
<evidence type="ECO:0000256" key="1">
    <source>
        <dbReference type="SAM" id="MobiDB-lite"/>
    </source>
</evidence>
<name>A0A4Z2FIA5_9TELE</name>
<comment type="caution">
    <text evidence="3">The sequence shown here is derived from an EMBL/GenBank/DDBJ whole genome shotgun (WGS) entry which is preliminary data.</text>
</comment>
<protein>
    <submittedName>
        <fullName evidence="3">Uncharacterized protein</fullName>
    </submittedName>
</protein>
<keyword evidence="4" id="KW-1185">Reference proteome</keyword>
<evidence type="ECO:0000313" key="4">
    <source>
        <dbReference type="Proteomes" id="UP000314294"/>
    </source>
</evidence>
<reference evidence="3 4" key="1">
    <citation type="submission" date="2019-03" db="EMBL/GenBank/DDBJ databases">
        <title>First draft genome of Liparis tanakae, snailfish: a comprehensive survey of snailfish specific genes.</title>
        <authorList>
            <person name="Kim W."/>
            <person name="Song I."/>
            <person name="Jeong J.-H."/>
            <person name="Kim D."/>
            <person name="Kim S."/>
            <person name="Ryu S."/>
            <person name="Song J.Y."/>
            <person name="Lee S.K."/>
        </authorList>
    </citation>
    <scope>NUCLEOTIDE SEQUENCE [LARGE SCALE GENOMIC DNA]</scope>
    <source>
        <tissue evidence="3">Muscle</tissue>
    </source>
</reference>
<dbReference type="AlphaFoldDB" id="A0A4Z2FIA5"/>
<feature type="region of interest" description="Disordered" evidence="1">
    <location>
        <begin position="69"/>
        <end position="124"/>
    </location>
</feature>
<sequence length="168" mass="17169">MEGMKHQRQKMNPVWCLTVGGLWLGSAAEGEGEWLREQGDIKVREDSCVTWAVVSAGLPSWGCARSWTLPTEEAGGPEEGGAPAGEAGVGSGGLAATAGLGGRDQTGFGWRGGSGRMGSGRMGSGRMGSSDLIGYRGSAGNGGQSIHGLLFAFGLLNCLIGSTEDTHL</sequence>
<evidence type="ECO:0000313" key="3">
    <source>
        <dbReference type="EMBL" id="TNN40671.1"/>
    </source>
</evidence>
<organism evidence="3 4">
    <name type="scientific">Liparis tanakae</name>
    <name type="common">Tanaka's snailfish</name>
    <dbReference type="NCBI Taxonomy" id="230148"/>
    <lineage>
        <taxon>Eukaryota</taxon>
        <taxon>Metazoa</taxon>
        <taxon>Chordata</taxon>
        <taxon>Craniata</taxon>
        <taxon>Vertebrata</taxon>
        <taxon>Euteleostomi</taxon>
        <taxon>Actinopterygii</taxon>
        <taxon>Neopterygii</taxon>
        <taxon>Teleostei</taxon>
        <taxon>Neoteleostei</taxon>
        <taxon>Acanthomorphata</taxon>
        <taxon>Eupercaria</taxon>
        <taxon>Perciformes</taxon>
        <taxon>Cottioidei</taxon>
        <taxon>Cottales</taxon>
        <taxon>Liparidae</taxon>
        <taxon>Liparis</taxon>
    </lineage>
</organism>
<evidence type="ECO:0000256" key="2">
    <source>
        <dbReference type="SAM" id="SignalP"/>
    </source>
</evidence>
<dbReference type="EMBL" id="SRLO01001169">
    <property type="protein sequence ID" value="TNN40671.1"/>
    <property type="molecule type" value="Genomic_DNA"/>
</dbReference>
<feature type="compositionally biased region" description="Gly residues" evidence="1">
    <location>
        <begin position="77"/>
        <end position="124"/>
    </location>
</feature>
<feature type="chain" id="PRO_5021228863" evidence="2">
    <location>
        <begin position="29"/>
        <end position="168"/>
    </location>
</feature>
<feature type="signal peptide" evidence="2">
    <location>
        <begin position="1"/>
        <end position="28"/>
    </location>
</feature>
<dbReference type="Proteomes" id="UP000314294">
    <property type="component" value="Unassembled WGS sequence"/>
</dbReference>
<gene>
    <name evidence="3" type="ORF">EYF80_049165</name>
</gene>
<proteinExistence type="predicted"/>